<dbReference type="STRING" id="174720.A0A0N5B7A1"/>
<evidence type="ECO:0000259" key="2">
    <source>
        <dbReference type="PROSITE" id="PS51670"/>
    </source>
</evidence>
<dbReference type="Gene3D" id="1.10.10.1870">
    <property type="entry name" value="ShTK domain-like"/>
    <property type="match status" value="2"/>
</dbReference>
<dbReference type="PANTHER" id="PTHR46219:SF5">
    <property type="entry name" value="SHKT DOMAIN-CONTAINING PROTEIN"/>
    <property type="match status" value="1"/>
</dbReference>
<dbReference type="AlphaFoldDB" id="A0A0N5B7A1"/>
<dbReference type="InterPro" id="IPR003582">
    <property type="entry name" value="ShKT_dom"/>
</dbReference>
<dbReference type="Pfam" id="PF01549">
    <property type="entry name" value="ShK"/>
    <property type="match status" value="3"/>
</dbReference>
<dbReference type="Gene3D" id="1.10.10.1940">
    <property type="match status" value="1"/>
</dbReference>
<dbReference type="PROSITE" id="PS51670">
    <property type="entry name" value="SHKT"/>
    <property type="match status" value="3"/>
</dbReference>
<name>A0A0N5B7A1_STREA</name>
<feature type="disulfide bond" evidence="1">
    <location>
        <begin position="37"/>
        <end position="71"/>
    </location>
</feature>
<comment type="caution">
    <text evidence="1">Lacks conserved residue(s) required for the propagation of feature annotation.</text>
</comment>
<evidence type="ECO:0000313" key="4">
    <source>
        <dbReference type="WBParaSite" id="SPAL_0000192800.1"/>
    </source>
</evidence>
<proteinExistence type="predicted"/>
<reference evidence="4" key="1">
    <citation type="submission" date="2017-02" db="UniProtKB">
        <authorList>
            <consortium name="WormBaseParasite"/>
        </authorList>
    </citation>
    <scope>IDENTIFICATION</scope>
</reference>
<sequence length="173" mass="19652">MTLTSTIFYFNIFVSFFSKEKVCGNINGLIPIIVDDCKDETQGCESLKAYCKDPNYISFLMINCKKTCGYCENSTLTADCEDRYPTGPNSCPSLKSLCKHPYYLSFLKENCPKTCEYCIPLDTTTDQPASSDCYDLAEKNGSDDCKRNPNLCETSFYRKLMYEQCKKTCGYCT</sequence>
<feature type="domain" description="ShKT" evidence="2">
    <location>
        <begin position="37"/>
        <end position="71"/>
    </location>
</feature>
<dbReference type="SMART" id="SM00254">
    <property type="entry name" value="ShKT"/>
    <property type="match status" value="3"/>
</dbReference>
<accession>A0A0N5B7A1</accession>
<dbReference type="Proteomes" id="UP000046392">
    <property type="component" value="Unplaced"/>
</dbReference>
<dbReference type="WBParaSite" id="SPAL_0000192800.1">
    <property type="protein sequence ID" value="SPAL_0000192800.1"/>
    <property type="gene ID" value="SPAL_0000192800"/>
</dbReference>
<protein>
    <submittedName>
        <fullName evidence="4">ShKT domain-containing protein</fullName>
    </submittedName>
</protein>
<evidence type="ECO:0000256" key="1">
    <source>
        <dbReference type="PROSITE-ProRule" id="PRU01005"/>
    </source>
</evidence>
<dbReference type="PANTHER" id="PTHR46219">
    <property type="entry name" value="PROTEIN CBG11138"/>
    <property type="match status" value="1"/>
</dbReference>
<keyword evidence="3" id="KW-1185">Reference proteome</keyword>
<organism evidence="3 4">
    <name type="scientific">Strongyloides papillosus</name>
    <name type="common">Intestinal threadworm</name>
    <dbReference type="NCBI Taxonomy" id="174720"/>
    <lineage>
        <taxon>Eukaryota</taxon>
        <taxon>Metazoa</taxon>
        <taxon>Ecdysozoa</taxon>
        <taxon>Nematoda</taxon>
        <taxon>Chromadorea</taxon>
        <taxon>Rhabditida</taxon>
        <taxon>Tylenchina</taxon>
        <taxon>Panagrolaimomorpha</taxon>
        <taxon>Strongyloidoidea</taxon>
        <taxon>Strongyloididae</taxon>
        <taxon>Strongyloides</taxon>
    </lineage>
</organism>
<feature type="domain" description="ShKT" evidence="2">
    <location>
        <begin position="124"/>
        <end position="172"/>
    </location>
</feature>
<feature type="domain" description="ShKT" evidence="2">
    <location>
        <begin position="80"/>
        <end position="118"/>
    </location>
</feature>
<keyword evidence="1" id="KW-1015">Disulfide bond</keyword>
<evidence type="ECO:0000313" key="3">
    <source>
        <dbReference type="Proteomes" id="UP000046392"/>
    </source>
</evidence>